<dbReference type="InterPro" id="IPR005094">
    <property type="entry name" value="Endonuclease_MobA/VirD2"/>
</dbReference>
<feature type="domain" description="MobA/VirD2-like nuclease" evidence="2">
    <location>
        <begin position="122"/>
        <end position="204"/>
    </location>
</feature>
<dbReference type="Pfam" id="PF03432">
    <property type="entry name" value="Relaxase"/>
    <property type="match status" value="1"/>
</dbReference>
<feature type="region of interest" description="Disordered" evidence="1">
    <location>
        <begin position="36"/>
        <end position="60"/>
    </location>
</feature>
<reference evidence="3 4" key="1">
    <citation type="submission" date="2017-08" db="EMBL/GenBank/DDBJ databases">
        <title>Complete genome sequence of Gluconacetobacter saccharivorans CV1 isolated from Fermented Vinegar.</title>
        <authorList>
            <person name="Kim S.-Y."/>
        </authorList>
    </citation>
    <scope>NUCLEOTIDE SEQUENCE [LARGE SCALE GENOMIC DNA]</scope>
    <source>
        <strain evidence="3 4">CV1</strain>
        <plasmid evidence="3 4">unnamed2</plasmid>
    </source>
</reference>
<evidence type="ECO:0000259" key="2">
    <source>
        <dbReference type="Pfam" id="PF03432"/>
    </source>
</evidence>
<gene>
    <name evidence="3" type="ORF">CD178_03272</name>
</gene>
<dbReference type="AlphaFoldDB" id="A0A347WGM3"/>
<evidence type="ECO:0000256" key="1">
    <source>
        <dbReference type="SAM" id="MobiDB-lite"/>
    </source>
</evidence>
<evidence type="ECO:0000313" key="3">
    <source>
        <dbReference type="EMBL" id="AXY24016.1"/>
    </source>
</evidence>
<dbReference type="EMBL" id="CP023038">
    <property type="protein sequence ID" value="AXY24016.1"/>
    <property type="molecule type" value="Genomic_DNA"/>
</dbReference>
<dbReference type="Pfam" id="PF11843">
    <property type="entry name" value="DUF3363"/>
    <property type="match status" value="1"/>
</dbReference>
<accession>A0A347WGM3</accession>
<dbReference type="Proteomes" id="UP000264120">
    <property type="component" value="Plasmid unnamed2"/>
</dbReference>
<evidence type="ECO:0000313" key="4">
    <source>
        <dbReference type="Proteomes" id="UP000264120"/>
    </source>
</evidence>
<sequence length="522" mass="58709">MARDDDFRVRPGRIRLPRVREGRSFIGRVLAATNRAGGMGRPGSGRAGKGPSTFGRGRGAATRANRLLSRRTRLALVKARVVRHGARATLRAHLSYLQREGVTKDGEKARLFGAERDHVPAREFAERCQDDRHHFRFIVGPEDATEMADLKTFTRELMTQAEQDLGTKLDWVAVSHWNTDNPHIHIIVRGKDQDGEDLVISRDYIREGLRARAQNLVTLELGPRTDQEIHRNVERQVEAERWTQLDRQLQQDANQHGIIDMAPSPDRQPDAFAVMKVGRLRRLERMGLAHEVGVGQWRLEETAEVTLREMGQRNDIIKRIHRGLSEQGIERPSSSWVLAGEDPAEPVIGRLVARGLDDELKGSAYAVIDGVDGRTHHVQLPSLEAAGTCRTVGWLNCGPIRMRRGSDGRHLRCGPICRSESRCWRGARHGWTASLSLANRWRWERVVSARKCVTRYASAALIWSSRGSHSRTERACAIRVAWSPPCGRWRCGTWPGVWRAKPASPSRVLRPASTSLEPTDSG</sequence>
<proteinExistence type="predicted"/>
<keyword evidence="4" id="KW-1185">Reference proteome</keyword>
<name>A0A347WGM3_9PROT</name>
<protein>
    <recommendedName>
        <fullName evidence="2">MobA/VirD2-like nuclease domain-containing protein</fullName>
    </recommendedName>
</protein>
<dbReference type="InterPro" id="IPR021795">
    <property type="entry name" value="DUF3363"/>
</dbReference>
<keyword evidence="3" id="KW-0614">Plasmid</keyword>
<dbReference type="KEGG" id="ksc:CD178_03272"/>
<organism evidence="3 4">
    <name type="scientific">Komagataeibacter saccharivorans</name>
    <dbReference type="NCBI Taxonomy" id="265959"/>
    <lineage>
        <taxon>Bacteria</taxon>
        <taxon>Pseudomonadati</taxon>
        <taxon>Pseudomonadota</taxon>
        <taxon>Alphaproteobacteria</taxon>
        <taxon>Acetobacterales</taxon>
        <taxon>Acetobacteraceae</taxon>
        <taxon>Komagataeibacter</taxon>
    </lineage>
</organism>
<geneLocation type="plasmid" evidence="3 4">
    <name>unnamed2</name>
</geneLocation>
<feature type="compositionally biased region" description="Gly residues" evidence="1">
    <location>
        <begin position="37"/>
        <end position="48"/>
    </location>
</feature>